<keyword evidence="4" id="KW-0813">Transport</keyword>
<dbReference type="PANTHER" id="PTHR12483">
    <property type="entry name" value="SOLUTE CARRIER FAMILY 31 COPPER TRANSPORTERS"/>
    <property type="match status" value="1"/>
</dbReference>
<feature type="transmembrane region" description="Helical" evidence="4">
    <location>
        <begin position="89"/>
        <end position="108"/>
    </location>
</feature>
<protein>
    <recommendedName>
        <fullName evidence="4">Copper transport protein</fullName>
    </recommendedName>
</protein>
<keyword evidence="4" id="KW-0186">Copper</keyword>
<keyword evidence="3 4" id="KW-0472">Membrane</keyword>
<keyword evidence="1 4" id="KW-0812">Transmembrane</keyword>
<keyword evidence="4" id="KW-0406">Ion transport</keyword>
<keyword evidence="2 4" id="KW-1133">Transmembrane helix</keyword>
<name>C1C2G4_CALCM</name>
<evidence type="ECO:0000313" key="6">
    <source>
        <dbReference type="EMBL" id="ACO15467.1"/>
    </source>
</evidence>
<comment type="subcellular location">
    <subcellularLocation>
        <location evidence="4">Membrane</location>
        <topology evidence="4">Multi-pass membrane protein</topology>
    </subcellularLocation>
</comment>
<comment type="similarity">
    <text evidence="4">Belongs to the copper transporter (Ctr) (TC 1.A.56) family. SLC31A subfamily.</text>
</comment>
<accession>C1C2G4</accession>
<evidence type="ECO:0000256" key="1">
    <source>
        <dbReference type="ARBA" id="ARBA00022692"/>
    </source>
</evidence>
<dbReference type="Pfam" id="PF04145">
    <property type="entry name" value="Ctr"/>
    <property type="match status" value="1"/>
</dbReference>
<feature type="region of interest" description="Disordered" evidence="5">
    <location>
        <begin position="1"/>
        <end position="20"/>
    </location>
</feature>
<proteinExistence type="evidence at transcript level"/>
<reference evidence="6" key="1">
    <citation type="submission" date="2009-03" db="EMBL/GenBank/DDBJ databases">
        <title>Caligus clemensi ESTs and full-length cDNAs.</title>
        <authorList>
            <person name="Yasuike M."/>
            <person name="von Schalburg K."/>
            <person name="Cooper G."/>
            <person name="Leong J."/>
            <person name="Jones S.R.M."/>
            <person name="Koop B.F."/>
        </authorList>
    </citation>
    <scope>NUCLEOTIDE SEQUENCE</scope>
    <source>
        <tissue evidence="6">Whole</tissue>
    </source>
</reference>
<feature type="transmembrane region" description="Helical" evidence="4">
    <location>
        <begin position="163"/>
        <end position="180"/>
    </location>
</feature>
<keyword evidence="4" id="KW-0187">Copper transport</keyword>
<sequence>MDDMPIGENHQHHSKSMMDMPEHDMDQTMNHGMNHDMSHGMTHDMNHGMDHSMTHDMNHGMNHSMMKMYFHGGYEEVILFDFWRIHGPGGLIVSMIVCFLLSILYEAIKFTREIVFRKYNAPFIEQDVKSKGSPREEEERDPSKPKIRLALVFKNYIWSKSHLLLTLLHVLQVVISYALMLIFMTYNSWLCLSVILGTGTGYFIFGWKRSSILDVSDHCH</sequence>
<gene>
    <name evidence="6" type="primary">COPT1</name>
</gene>
<evidence type="ECO:0000256" key="5">
    <source>
        <dbReference type="SAM" id="MobiDB-lite"/>
    </source>
</evidence>
<dbReference type="InterPro" id="IPR007274">
    <property type="entry name" value="Cop_transporter"/>
</dbReference>
<dbReference type="AlphaFoldDB" id="C1C2G4"/>
<dbReference type="GO" id="GO:0005375">
    <property type="term" value="F:copper ion transmembrane transporter activity"/>
    <property type="evidence" value="ECO:0007669"/>
    <property type="project" value="UniProtKB-UniRule"/>
</dbReference>
<feature type="transmembrane region" description="Helical" evidence="4">
    <location>
        <begin position="186"/>
        <end position="205"/>
    </location>
</feature>
<dbReference type="GO" id="GO:0016020">
    <property type="term" value="C:membrane"/>
    <property type="evidence" value="ECO:0007669"/>
    <property type="project" value="UniProtKB-SubCell"/>
</dbReference>
<dbReference type="EMBL" id="BT081043">
    <property type="protein sequence ID" value="ACO15467.1"/>
    <property type="molecule type" value="mRNA"/>
</dbReference>
<dbReference type="PANTHER" id="PTHR12483:SF115">
    <property type="entry name" value="COPPER TRANSPORT PROTEIN"/>
    <property type="match status" value="1"/>
</dbReference>
<evidence type="ECO:0000256" key="4">
    <source>
        <dbReference type="RuleBase" id="RU367022"/>
    </source>
</evidence>
<evidence type="ECO:0000256" key="3">
    <source>
        <dbReference type="ARBA" id="ARBA00023136"/>
    </source>
</evidence>
<evidence type="ECO:0000256" key="2">
    <source>
        <dbReference type="ARBA" id="ARBA00022989"/>
    </source>
</evidence>
<organism evidence="6">
    <name type="scientific">Caligus clemensi</name>
    <name type="common">Sea louse</name>
    <dbReference type="NCBI Taxonomy" id="344056"/>
    <lineage>
        <taxon>Eukaryota</taxon>
        <taxon>Metazoa</taxon>
        <taxon>Ecdysozoa</taxon>
        <taxon>Arthropoda</taxon>
        <taxon>Crustacea</taxon>
        <taxon>Multicrustacea</taxon>
        <taxon>Hexanauplia</taxon>
        <taxon>Copepoda</taxon>
        <taxon>Siphonostomatoida</taxon>
        <taxon>Caligidae</taxon>
        <taxon>Caligus</taxon>
    </lineage>
</organism>